<feature type="compositionally biased region" description="Basic and acidic residues" evidence="1">
    <location>
        <begin position="111"/>
        <end position="125"/>
    </location>
</feature>
<reference evidence="2 3" key="1">
    <citation type="submission" date="2024-02" db="EMBL/GenBank/DDBJ databases">
        <authorList>
            <person name="Chen Y."/>
            <person name="Shah S."/>
            <person name="Dougan E. K."/>
            <person name="Thang M."/>
            <person name="Chan C."/>
        </authorList>
    </citation>
    <scope>NUCLEOTIDE SEQUENCE [LARGE SCALE GENOMIC DNA]</scope>
</reference>
<evidence type="ECO:0000313" key="3">
    <source>
        <dbReference type="Proteomes" id="UP001642464"/>
    </source>
</evidence>
<keyword evidence="2" id="KW-0378">Hydrolase</keyword>
<accession>A0ABP0R2H1</accession>
<proteinExistence type="predicted"/>
<evidence type="ECO:0000313" key="2">
    <source>
        <dbReference type="EMBL" id="CAK9093416.1"/>
    </source>
</evidence>
<organism evidence="2 3">
    <name type="scientific">Durusdinium trenchii</name>
    <dbReference type="NCBI Taxonomy" id="1381693"/>
    <lineage>
        <taxon>Eukaryota</taxon>
        <taxon>Sar</taxon>
        <taxon>Alveolata</taxon>
        <taxon>Dinophyceae</taxon>
        <taxon>Suessiales</taxon>
        <taxon>Symbiodiniaceae</taxon>
        <taxon>Durusdinium</taxon>
    </lineage>
</organism>
<dbReference type="Proteomes" id="UP001642464">
    <property type="component" value="Unassembled WGS sequence"/>
</dbReference>
<keyword evidence="2" id="KW-0540">Nuclease</keyword>
<keyword evidence="3" id="KW-1185">Reference proteome</keyword>
<comment type="caution">
    <text evidence="2">The sequence shown here is derived from an EMBL/GenBank/DDBJ whole genome shotgun (WGS) entry which is preliminary data.</text>
</comment>
<protein>
    <submittedName>
        <fullName evidence="2">HNH endonuclease</fullName>
    </submittedName>
</protein>
<name>A0ABP0R2H1_9DINO</name>
<feature type="region of interest" description="Disordered" evidence="1">
    <location>
        <begin position="83"/>
        <end position="130"/>
    </location>
</feature>
<evidence type="ECO:0000256" key="1">
    <source>
        <dbReference type="SAM" id="MobiDB-lite"/>
    </source>
</evidence>
<dbReference type="EMBL" id="CAXAMM010040463">
    <property type="protein sequence ID" value="CAK9093416.1"/>
    <property type="molecule type" value="Genomic_DNA"/>
</dbReference>
<sequence length="149" mass="16962">MTQGPEISKTDEVEEVGQVASSKAASEIIEQIVHRGGHILSQHELQRRLIHNAWEVTQEVACSRLQMCFVPHDEEQNTWTVEEDEPLPGFPMRCGSGPEPAARHGWSYLDNQREHPPHPATEKRASRFGTSLLRPPARDIWLRKQIEAQ</sequence>
<keyword evidence="2" id="KW-0255">Endonuclease</keyword>
<dbReference type="GO" id="GO:0004519">
    <property type="term" value="F:endonuclease activity"/>
    <property type="evidence" value="ECO:0007669"/>
    <property type="project" value="UniProtKB-KW"/>
</dbReference>
<gene>
    <name evidence="2" type="ORF">SCF082_LOCUS43944</name>
</gene>